<protein>
    <recommendedName>
        <fullName evidence="2">Nuclease-associated modular DNA-binding 1 domain-containing protein</fullName>
    </recommendedName>
</protein>
<dbReference type="Pfam" id="PF07453">
    <property type="entry name" value="NUMOD1"/>
    <property type="match status" value="1"/>
</dbReference>
<dbReference type="InterPro" id="IPR010896">
    <property type="entry name" value="NUMOD1"/>
</dbReference>
<organism evidence="3 4">
    <name type="scientific">Segatella copri</name>
    <dbReference type="NCBI Taxonomy" id="165179"/>
    <lineage>
        <taxon>Bacteria</taxon>
        <taxon>Pseudomonadati</taxon>
        <taxon>Bacteroidota</taxon>
        <taxon>Bacteroidia</taxon>
        <taxon>Bacteroidales</taxon>
        <taxon>Prevotellaceae</taxon>
        <taxon>Segatella</taxon>
    </lineage>
</organism>
<feature type="domain" description="Nuclease-associated modular DNA-binding 1" evidence="2">
    <location>
        <begin position="9"/>
        <end position="34"/>
    </location>
</feature>
<accession>A0A6I2TX42</accession>
<evidence type="ECO:0000313" key="3">
    <source>
        <dbReference type="EMBL" id="MST78401.1"/>
    </source>
</evidence>
<evidence type="ECO:0000313" key="4">
    <source>
        <dbReference type="Proteomes" id="UP000450161"/>
    </source>
</evidence>
<dbReference type="SMART" id="SM00497">
    <property type="entry name" value="IENR1"/>
    <property type="match status" value="1"/>
</dbReference>
<name>A0A6I2TX42_9BACT</name>
<dbReference type="EMBL" id="VUNF01000028">
    <property type="protein sequence ID" value="MST78401.1"/>
    <property type="molecule type" value="Genomic_DNA"/>
</dbReference>
<evidence type="ECO:0000259" key="2">
    <source>
        <dbReference type="Pfam" id="PF07453"/>
    </source>
</evidence>
<dbReference type="AlphaFoldDB" id="A0A6I2TX42"/>
<dbReference type="RefSeq" id="WP_154482412.1">
    <property type="nucleotide sequence ID" value="NZ_VUNF01000028.1"/>
</dbReference>
<comment type="caution">
    <text evidence="3">The sequence shown here is derived from an EMBL/GenBank/DDBJ whole genome shotgun (WGS) entry which is preliminary data.</text>
</comment>
<evidence type="ECO:0000256" key="1">
    <source>
        <dbReference type="SAM" id="MobiDB-lite"/>
    </source>
</evidence>
<sequence>MQELYAYRDGKLIGVYKSSQEASKALNLSDSTISTIKNQKKKTRKGLRFSNEPLDEETLAEDRKTNTLDKHNFYDEVDERNFTFPTKGKELVQALEKYIARNIRPTVMRMDKQTAKLHEFYLKGLFTRIYNRVK</sequence>
<dbReference type="Proteomes" id="UP000450161">
    <property type="component" value="Unassembled WGS sequence"/>
</dbReference>
<proteinExistence type="predicted"/>
<dbReference type="InterPro" id="IPR003647">
    <property type="entry name" value="Intron_nuc_1_rpt"/>
</dbReference>
<gene>
    <name evidence="3" type="ORF">FYJ72_12185</name>
</gene>
<reference evidence="3 4" key="1">
    <citation type="submission" date="2019-08" db="EMBL/GenBank/DDBJ databases">
        <title>In-depth cultivation of the pig gut microbiome towards novel bacterial diversity and tailored functional studies.</title>
        <authorList>
            <person name="Wylensek D."/>
            <person name="Hitch T.C.A."/>
            <person name="Clavel T."/>
        </authorList>
    </citation>
    <scope>NUCLEOTIDE SEQUENCE [LARGE SCALE GENOMIC DNA]</scope>
    <source>
        <strain evidence="3 4">LKV-178-WT-2C</strain>
    </source>
</reference>
<feature type="region of interest" description="Disordered" evidence="1">
    <location>
        <begin position="41"/>
        <end position="62"/>
    </location>
</feature>
<dbReference type="Gene3D" id="1.10.10.10">
    <property type="entry name" value="Winged helix-like DNA-binding domain superfamily/Winged helix DNA-binding domain"/>
    <property type="match status" value="1"/>
</dbReference>
<dbReference type="InterPro" id="IPR036388">
    <property type="entry name" value="WH-like_DNA-bd_sf"/>
</dbReference>